<dbReference type="Gene3D" id="1.10.260.40">
    <property type="entry name" value="lambda repressor-like DNA-binding domains"/>
    <property type="match status" value="1"/>
</dbReference>
<dbReference type="Proteomes" id="UP000198318">
    <property type="component" value="Unassembled WGS sequence"/>
</dbReference>
<evidence type="ECO:0000313" key="2">
    <source>
        <dbReference type="EMBL" id="SNS11433.1"/>
    </source>
</evidence>
<dbReference type="PROSITE" id="PS50943">
    <property type="entry name" value="HTH_CROC1"/>
    <property type="match status" value="1"/>
</dbReference>
<evidence type="ECO:0000259" key="1">
    <source>
        <dbReference type="PROSITE" id="PS50943"/>
    </source>
</evidence>
<accession>A0A239BW91</accession>
<protein>
    <submittedName>
        <fullName evidence="2">Helix-turn-helix</fullName>
    </submittedName>
</protein>
<reference evidence="2 3" key="1">
    <citation type="submission" date="2017-06" db="EMBL/GenBank/DDBJ databases">
        <authorList>
            <person name="Kim H.J."/>
            <person name="Triplett B.A."/>
        </authorList>
    </citation>
    <scope>NUCLEOTIDE SEQUENCE [LARGE SCALE GENOMIC DNA]</scope>
    <source>
        <strain evidence="2 3">DSM 44715</strain>
    </source>
</reference>
<gene>
    <name evidence="2" type="ORF">SAMN05443665_100154</name>
</gene>
<keyword evidence="3" id="KW-1185">Reference proteome</keyword>
<dbReference type="SUPFAM" id="SSF47413">
    <property type="entry name" value="lambda repressor-like DNA-binding domains"/>
    <property type="match status" value="1"/>
</dbReference>
<dbReference type="InterPro" id="IPR001387">
    <property type="entry name" value="Cro/C1-type_HTH"/>
</dbReference>
<organism evidence="2 3">
    <name type="scientific">Actinomadura meyerae</name>
    <dbReference type="NCBI Taxonomy" id="240840"/>
    <lineage>
        <taxon>Bacteria</taxon>
        <taxon>Bacillati</taxon>
        <taxon>Actinomycetota</taxon>
        <taxon>Actinomycetes</taxon>
        <taxon>Streptosporangiales</taxon>
        <taxon>Thermomonosporaceae</taxon>
        <taxon>Actinomadura</taxon>
    </lineage>
</organism>
<dbReference type="CDD" id="cd00093">
    <property type="entry name" value="HTH_XRE"/>
    <property type="match status" value="1"/>
</dbReference>
<sequence length="96" mass="10791">MKRCLSRRREMRMSQERLAAQMRERGHPSWRQTTVAKLEAGQRPLSLNEAVSLSELLGVPLVPSGPAAEELAALKARERALLNGLESLVELCREVR</sequence>
<evidence type="ECO:0000313" key="3">
    <source>
        <dbReference type="Proteomes" id="UP000198318"/>
    </source>
</evidence>
<dbReference type="Pfam" id="PF01381">
    <property type="entry name" value="HTH_3"/>
    <property type="match status" value="1"/>
</dbReference>
<dbReference type="InterPro" id="IPR010982">
    <property type="entry name" value="Lambda_DNA-bd_dom_sf"/>
</dbReference>
<dbReference type="GO" id="GO:0003677">
    <property type="term" value="F:DNA binding"/>
    <property type="evidence" value="ECO:0007669"/>
    <property type="project" value="InterPro"/>
</dbReference>
<proteinExistence type="predicted"/>
<name>A0A239BW91_9ACTN</name>
<feature type="domain" description="HTH cro/C1-type" evidence="1">
    <location>
        <begin position="32"/>
        <end position="64"/>
    </location>
</feature>
<dbReference type="AlphaFoldDB" id="A0A239BW91"/>
<dbReference type="EMBL" id="FZOR01000001">
    <property type="protein sequence ID" value="SNS11433.1"/>
    <property type="molecule type" value="Genomic_DNA"/>
</dbReference>